<keyword evidence="3" id="KW-1185">Reference proteome</keyword>
<name>A0A064CIY8_9MYCO</name>
<feature type="transmembrane region" description="Helical" evidence="1">
    <location>
        <begin position="96"/>
        <end position="118"/>
    </location>
</feature>
<dbReference type="AlphaFoldDB" id="A0A064CIY8"/>
<feature type="transmembrane region" description="Helical" evidence="1">
    <location>
        <begin position="34"/>
        <end position="56"/>
    </location>
</feature>
<dbReference type="Proteomes" id="UP000022835">
    <property type="component" value="Unassembled WGS sequence"/>
</dbReference>
<feature type="transmembrane region" description="Helical" evidence="1">
    <location>
        <begin position="281"/>
        <end position="309"/>
    </location>
</feature>
<keyword evidence="1" id="KW-1133">Transmembrane helix</keyword>
<dbReference type="STRING" id="1440774.Y900_012010"/>
<gene>
    <name evidence="2" type="ORF">Y900_012010</name>
</gene>
<dbReference type="eggNOG" id="COG5617">
    <property type="taxonomic scope" value="Bacteria"/>
</dbReference>
<feature type="transmembrane region" description="Helical" evidence="1">
    <location>
        <begin position="445"/>
        <end position="469"/>
    </location>
</feature>
<feature type="transmembrane region" description="Helical" evidence="1">
    <location>
        <begin position="251"/>
        <end position="269"/>
    </location>
</feature>
<feature type="transmembrane region" description="Helical" evidence="1">
    <location>
        <begin position="63"/>
        <end position="84"/>
    </location>
</feature>
<comment type="caution">
    <text evidence="2">The sequence shown here is derived from an EMBL/GenBank/DDBJ whole genome shotgun (WGS) entry which is preliminary data.</text>
</comment>
<dbReference type="OrthoDB" id="3251757at2"/>
<accession>A0A064CIY8</accession>
<sequence>MSFGFGVLIAVLLLILPGAVVALAGRLRWYVALGVGPVLTYGVVGLATIPFGAIGIGWNAWTALLALAIVTAAVFGLRIPLARYRAADPAGDEVSLWPTLTVAAGVILGAVLIGIAAWRGMPYWQSIPSNWDSVWHANTIRWILDTGQASSTHMGELRNVETHAQLYYPSVFHALGAVLAQLTGAAPTTAYTLSSLAAAVWLFPLSAALLTWQLLRSRGTSQWRTAGAAATAAALSASFTSVPYVEFDTASMPNMAAYGIAIPAFVLTTSSLRNRDRIPMAVIALVGVFSVHITGGVVVVTFVVAWWLLDALWRPALGRARDFITLVVIAAPTLAVLLPQFLGVLQQAEVIAGHAFLTHQGRKRTLFNAIVQHTRHLNDYPIQNVIIALAGAGFVLLLTKRIWWPAAVWLVLIVSIVHSGAPFGGPLGTIIGKYSDLFYSDPRRLSAVVTLLLTPMAGIALYSLALLLVAGARRLTRRWAAAREPDRGFWIGATAVLLMAVSVGLAWHYFPRHRYLMGEKYDRVIIDDKDLQAFAYLATLPGARDTLIGDANVDGTAWMYAVAGLHPLWTHYDYPVQQGPGYHRFIFWAYADDADHDPRIAEAVKALNIRYVLTSVPVVRGFVMPDGLVSLDKSKSWAKIYDNGEARIYEWRGSAPQDTR</sequence>
<evidence type="ECO:0000313" key="2">
    <source>
        <dbReference type="EMBL" id="KDE99641.1"/>
    </source>
</evidence>
<evidence type="ECO:0000256" key="1">
    <source>
        <dbReference type="SAM" id="Phobius"/>
    </source>
</evidence>
<dbReference type="InterPro" id="IPR046671">
    <property type="entry name" value="DUF6541"/>
</dbReference>
<feature type="transmembrane region" description="Helical" evidence="1">
    <location>
        <begin position="406"/>
        <end position="425"/>
    </location>
</feature>
<reference evidence="2" key="1">
    <citation type="submission" date="2014-05" db="EMBL/GenBank/DDBJ databases">
        <title>Genome sequence of Mycobacterium aromaticivorans strain JS19b1T (= DSM 45407T).</title>
        <authorList>
            <person name="Kwak Y."/>
            <person name="Park G.-S."/>
            <person name="Li Q.X."/>
            <person name="Lee S.-E."/>
            <person name="Shin J.-H."/>
        </authorList>
    </citation>
    <scope>NUCLEOTIDE SEQUENCE [LARGE SCALE GENOMIC DNA]</scope>
    <source>
        <strain evidence="2">JS19b1</strain>
    </source>
</reference>
<dbReference type="EMBL" id="JALN02000001">
    <property type="protein sequence ID" value="KDE99641.1"/>
    <property type="molecule type" value="Genomic_DNA"/>
</dbReference>
<feature type="transmembrane region" description="Helical" evidence="1">
    <location>
        <begin position="227"/>
        <end position="245"/>
    </location>
</feature>
<feature type="transmembrane region" description="Helical" evidence="1">
    <location>
        <begin position="489"/>
        <end position="510"/>
    </location>
</feature>
<protein>
    <submittedName>
        <fullName evidence="2">Membrane protein</fullName>
    </submittedName>
</protein>
<feature type="transmembrane region" description="Helical" evidence="1">
    <location>
        <begin position="190"/>
        <end position="215"/>
    </location>
</feature>
<dbReference type="Pfam" id="PF20176">
    <property type="entry name" value="DUF6541"/>
    <property type="match status" value="1"/>
</dbReference>
<organism evidence="2 3">
    <name type="scientific">Mycolicibacterium aromaticivorans JS19b1 = JCM 16368</name>
    <dbReference type="NCBI Taxonomy" id="1440774"/>
    <lineage>
        <taxon>Bacteria</taxon>
        <taxon>Bacillati</taxon>
        <taxon>Actinomycetota</taxon>
        <taxon>Actinomycetes</taxon>
        <taxon>Mycobacteriales</taxon>
        <taxon>Mycobacteriaceae</taxon>
        <taxon>Mycolicibacterium</taxon>
    </lineage>
</organism>
<proteinExistence type="predicted"/>
<dbReference type="RefSeq" id="WP_036341979.1">
    <property type="nucleotide sequence ID" value="NZ_JALN02000001.1"/>
</dbReference>
<keyword evidence="1" id="KW-0812">Transmembrane</keyword>
<keyword evidence="1" id="KW-0472">Membrane</keyword>
<evidence type="ECO:0000313" key="3">
    <source>
        <dbReference type="Proteomes" id="UP000022835"/>
    </source>
</evidence>